<evidence type="ECO:0000256" key="1">
    <source>
        <dbReference type="SAM" id="MobiDB-lite"/>
    </source>
</evidence>
<evidence type="ECO:0000313" key="2">
    <source>
        <dbReference type="EMBL" id="WPK24259.1"/>
    </source>
</evidence>
<reference evidence="2 3" key="1">
    <citation type="submission" date="2023-10" db="EMBL/GenBank/DDBJ databases">
        <title>Draft Genome Sequence of Candida saopaulonensis from a very Premature Infant with Sepsis.</title>
        <authorList>
            <person name="Ning Y."/>
            <person name="Dai R."/>
            <person name="Xiao M."/>
            <person name="Xu Y."/>
            <person name="Yan Q."/>
            <person name="Zhang L."/>
        </authorList>
    </citation>
    <scope>NUCLEOTIDE SEQUENCE [LARGE SCALE GENOMIC DNA]</scope>
    <source>
        <strain evidence="2 3">19XY460</strain>
    </source>
</reference>
<dbReference type="GO" id="GO:0009966">
    <property type="term" value="P:regulation of signal transduction"/>
    <property type="evidence" value="ECO:0007669"/>
    <property type="project" value="InterPro"/>
</dbReference>
<keyword evidence="3" id="KW-1185">Reference proteome</keyword>
<proteinExistence type="predicted"/>
<dbReference type="GO" id="GO:0005829">
    <property type="term" value="C:cytosol"/>
    <property type="evidence" value="ECO:0007669"/>
    <property type="project" value="TreeGrafter"/>
</dbReference>
<organism evidence="2 3">
    <name type="scientific">Australozyma saopauloensis</name>
    <dbReference type="NCBI Taxonomy" id="291208"/>
    <lineage>
        <taxon>Eukaryota</taxon>
        <taxon>Fungi</taxon>
        <taxon>Dikarya</taxon>
        <taxon>Ascomycota</taxon>
        <taxon>Saccharomycotina</taxon>
        <taxon>Pichiomycetes</taxon>
        <taxon>Metschnikowiaceae</taxon>
        <taxon>Australozyma</taxon>
    </lineage>
</organism>
<dbReference type="KEGG" id="asau:88172591"/>
<dbReference type="PANTHER" id="PTHR10933">
    <property type="entry name" value="IMMUNOGLOBULIN-BINDING PROTEIN 1"/>
    <property type="match status" value="1"/>
</dbReference>
<name>A0AAX4H708_9ASCO</name>
<dbReference type="Pfam" id="PF04177">
    <property type="entry name" value="TAP42"/>
    <property type="match status" value="1"/>
</dbReference>
<dbReference type="InterPro" id="IPR007304">
    <property type="entry name" value="TAP46-like"/>
</dbReference>
<accession>A0AAX4H708</accession>
<dbReference type="Gene3D" id="1.25.40.540">
    <property type="entry name" value="TAP42-like family"/>
    <property type="match status" value="1"/>
</dbReference>
<dbReference type="PANTHER" id="PTHR10933:SF9">
    <property type="entry name" value="IMMUNOGLOBULIN-BINDING PROTEIN 1"/>
    <property type="match status" value="1"/>
</dbReference>
<dbReference type="GO" id="GO:0035303">
    <property type="term" value="P:regulation of dephosphorylation"/>
    <property type="evidence" value="ECO:0007669"/>
    <property type="project" value="TreeGrafter"/>
</dbReference>
<feature type="compositionally biased region" description="Acidic residues" evidence="1">
    <location>
        <begin position="338"/>
        <end position="350"/>
    </location>
</feature>
<feature type="compositionally biased region" description="Basic and acidic residues" evidence="1">
    <location>
        <begin position="351"/>
        <end position="365"/>
    </location>
</feature>
<evidence type="ECO:0008006" key="4">
    <source>
        <dbReference type="Google" id="ProtNLM"/>
    </source>
</evidence>
<dbReference type="GeneID" id="88172591"/>
<dbReference type="InterPro" id="IPR038511">
    <property type="entry name" value="TAP42/TAP46-like_sf"/>
</dbReference>
<dbReference type="EMBL" id="CP138895">
    <property type="protein sequence ID" value="WPK24259.1"/>
    <property type="molecule type" value="Genomic_DNA"/>
</dbReference>
<gene>
    <name evidence="2" type="ORF">PUMCH_001526</name>
</gene>
<dbReference type="Proteomes" id="UP001338582">
    <property type="component" value="Chromosome 2"/>
</dbReference>
<evidence type="ECO:0000313" key="3">
    <source>
        <dbReference type="Proteomes" id="UP001338582"/>
    </source>
</evidence>
<dbReference type="GO" id="GO:0051721">
    <property type="term" value="F:protein phosphatase 2A binding"/>
    <property type="evidence" value="ECO:0007669"/>
    <property type="project" value="TreeGrafter"/>
</dbReference>
<dbReference type="AlphaFoldDB" id="A0AAX4H708"/>
<dbReference type="RefSeq" id="XP_062876642.1">
    <property type="nucleotide sequence ID" value="XM_063020572.1"/>
</dbReference>
<protein>
    <recommendedName>
        <fullName evidence="4">TAP42-like protein</fullName>
    </recommendedName>
</protein>
<sequence>MADLEQLTVRQRLKKAIQGYHAVLASPQRQDLAQFQKLLKTQIEEFSTLQSIVDSLSLFSSSELLREINSAYLPFLSVPFYLAELLSKFQGNENGEYSVDDERKWTWKGDNLVRAKQVAASFLMSLHAIGGILSESQSKRLNSFSNAYDPSPEELSRLMGDPASRRAQKISEFKEESALNKKLAILDDYYNDTNPEEGDLFESMDEEVVRQIYLDQLKLQAIRAFGLMEAVSMEAQVLANRPTHSSEQKEAADSRVLSKLDAFDYTSRVERDPTKATAVSELINKQGRVLQPFVITNKREELRKQVFGTGQVLPSMSVEEYLDYELANGKMLKGEAPGAEDSDESDDSDEELRKREWDDWKDDNPKGSGNMKANLG</sequence>
<feature type="region of interest" description="Disordered" evidence="1">
    <location>
        <begin position="332"/>
        <end position="376"/>
    </location>
</feature>